<dbReference type="Proteomes" id="UP001451571">
    <property type="component" value="Chromosome"/>
</dbReference>
<dbReference type="EMBL" id="CP146256">
    <property type="protein sequence ID" value="XAH73991.1"/>
    <property type="molecule type" value="Genomic_DNA"/>
</dbReference>
<evidence type="ECO:0000313" key="1">
    <source>
        <dbReference type="EMBL" id="XAH73991.1"/>
    </source>
</evidence>
<sequence length="127" mass="15030">MDINHVEYYLNDVKKSIRSGCCRIALNSCRQKNRLLFTEYVIDEAKSKEILLSLNAYDFSEAVQNEHSGFGHEWLYIFGKNVKLLLRFGICEENVPLYIKLNKLENRFLIVVSFHKQEYPLDYAFKK</sequence>
<dbReference type="Gene3D" id="3.30.2310.40">
    <property type="match status" value="1"/>
</dbReference>
<evidence type="ECO:0000313" key="2">
    <source>
        <dbReference type="Proteomes" id="UP001451571"/>
    </source>
</evidence>
<gene>
    <name evidence="1" type="ORF">V6984_21235</name>
</gene>
<dbReference type="InterPro" id="IPR038493">
    <property type="entry name" value="MqsR_sf"/>
</dbReference>
<accession>A0ABZ3EUT2</accession>
<reference evidence="1 2" key="1">
    <citation type="submission" date="2024-02" db="EMBL/GenBank/DDBJ databases">
        <title>Bacterial strain from lacustrine sediment.</title>
        <authorList>
            <person name="Petit C."/>
            <person name="Fadhlaoui K."/>
        </authorList>
    </citation>
    <scope>NUCLEOTIDE SEQUENCE [LARGE SCALE GENOMIC DNA]</scope>
    <source>
        <strain evidence="1 2">IPX-CK</strain>
    </source>
</reference>
<protein>
    <recommendedName>
        <fullName evidence="3">Type II toxin-antitoxin system MqsR family toxin</fullName>
    </recommendedName>
</protein>
<keyword evidence="2" id="KW-1185">Reference proteome</keyword>
<name>A0ABZ3EUT2_9FIRM</name>
<dbReference type="RefSeq" id="WP_342757587.1">
    <property type="nucleotide sequence ID" value="NZ_CP146256.1"/>
</dbReference>
<evidence type="ECO:0008006" key="3">
    <source>
        <dbReference type="Google" id="ProtNLM"/>
    </source>
</evidence>
<organism evidence="1 2">
    <name type="scientific">Kineothrix sedimenti</name>
    <dbReference type="NCBI Taxonomy" id="3123317"/>
    <lineage>
        <taxon>Bacteria</taxon>
        <taxon>Bacillati</taxon>
        <taxon>Bacillota</taxon>
        <taxon>Clostridia</taxon>
        <taxon>Lachnospirales</taxon>
        <taxon>Lachnospiraceae</taxon>
        <taxon>Kineothrix</taxon>
    </lineage>
</organism>
<proteinExistence type="predicted"/>